<evidence type="ECO:0000256" key="6">
    <source>
        <dbReference type="ARBA" id="ARBA00022490"/>
    </source>
</evidence>
<dbReference type="InterPro" id="IPR027417">
    <property type="entry name" value="P-loop_NTPase"/>
</dbReference>
<gene>
    <name evidence="10" type="ORF">TWF730_005680</name>
</gene>
<evidence type="ECO:0000256" key="4">
    <source>
        <dbReference type="ARBA" id="ARBA00009567"/>
    </source>
</evidence>
<keyword evidence="7" id="KW-0819">tRNA processing</keyword>
<keyword evidence="8" id="KW-0539">Nucleus</keyword>
<feature type="region of interest" description="Disordered" evidence="9">
    <location>
        <begin position="348"/>
        <end position="371"/>
    </location>
</feature>
<dbReference type="GO" id="GO:0005829">
    <property type="term" value="C:cytosol"/>
    <property type="evidence" value="ECO:0007669"/>
    <property type="project" value="TreeGrafter"/>
</dbReference>
<dbReference type="CDD" id="cd19496">
    <property type="entry name" value="Elp5"/>
    <property type="match status" value="1"/>
</dbReference>
<dbReference type="GO" id="GO:0033588">
    <property type="term" value="C:elongator holoenzyme complex"/>
    <property type="evidence" value="ECO:0007669"/>
    <property type="project" value="InterPro"/>
</dbReference>
<dbReference type="EMBL" id="JAVHNS010000002">
    <property type="protein sequence ID" value="KAK6361975.1"/>
    <property type="molecule type" value="Genomic_DNA"/>
</dbReference>
<evidence type="ECO:0000256" key="1">
    <source>
        <dbReference type="ARBA" id="ARBA00004123"/>
    </source>
</evidence>
<evidence type="ECO:0000256" key="8">
    <source>
        <dbReference type="ARBA" id="ARBA00023242"/>
    </source>
</evidence>
<name>A0AAV9VJ32_9PEZI</name>
<comment type="pathway">
    <text evidence="3">tRNA modification; 5-methoxycarbonylmethyl-2-thiouridine-tRNA biosynthesis.</text>
</comment>
<evidence type="ECO:0000313" key="11">
    <source>
        <dbReference type="Proteomes" id="UP001373714"/>
    </source>
</evidence>
<reference evidence="10 11" key="1">
    <citation type="submission" date="2019-10" db="EMBL/GenBank/DDBJ databases">
        <authorList>
            <person name="Palmer J.M."/>
        </authorList>
    </citation>
    <scope>NUCLEOTIDE SEQUENCE [LARGE SCALE GENOMIC DNA]</scope>
    <source>
        <strain evidence="10 11">TWF730</strain>
    </source>
</reference>
<evidence type="ECO:0000256" key="5">
    <source>
        <dbReference type="ARBA" id="ARBA00020264"/>
    </source>
</evidence>
<comment type="similarity">
    <text evidence="4">Belongs to the ELP5 family.</text>
</comment>
<evidence type="ECO:0000256" key="3">
    <source>
        <dbReference type="ARBA" id="ARBA00005043"/>
    </source>
</evidence>
<proteinExistence type="inferred from homology"/>
<comment type="subcellular location">
    <subcellularLocation>
        <location evidence="2">Cytoplasm</location>
    </subcellularLocation>
    <subcellularLocation>
        <location evidence="1">Nucleus</location>
    </subcellularLocation>
</comment>
<dbReference type="Proteomes" id="UP001373714">
    <property type="component" value="Unassembled WGS sequence"/>
</dbReference>
<dbReference type="Pfam" id="PF10483">
    <property type="entry name" value="Elong_Iki1"/>
    <property type="match status" value="1"/>
</dbReference>
<evidence type="ECO:0000256" key="9">
    <source>
        <dbReference type="SAM" id="MobiDB-lite"/>
    </source>
</evidence>
<dbReference type="PANTHER" id="PTHR15641:SF1">
    <property type="entry name" value="ELONGATOR COMPLEX PROTEIN 5"/>
    <property type="match status" value="1"/>
</dbReference>
<accession>A0AAV9VJ32</accession>
<organism evidence="10 11">
    <name type="scientific">Orbilia blumenaviensis</name>
    <dbReference type="NCBI Taxonomy" id="1796055"/>
    <lineage>
        <taxon>Eukaryota</taxon>
        <taxon>Fungi</taxon>
        <taxon>Dikarya</taxon>
        <taxon>Ascomycota</taxon>
        <taxon>Pezizomycotina</taxon>
        <taxon>Orbiliomycetes</taxon>
        <taxon>Orbiliales</taxon>
        <taxon>Orbiliaceae</taxon>
        <taxon>Orbilia</taxon>
    </lineage>
</organism>
<evidence type="ECO:0000256" key="7">
    <source>
        <dbReference type="ARBA" id="ARBA00022694"/>
    </source>
</evidence>
<evidence type="ECO:0000256" key="2">
    <source>
        <dbReference type="ARBA" id="ARBA00004496"/>
    </source>
</evidence>
<feature type="compositionally biased region" description="Acidic residues" evidence="9">
    <location>
        <begin position="362"/>
        <end position="371"/>
    </location>
</feature>
<dbReference type="GO" id="GO:0000049">
    <property type="term" value="F:tRNA binding"/>
    <property type="evidence" value="ECO:0007669"/>
    <property type="project" value="TreeGrafter"/>
</dbReference>
<dbReference type="InterPro" id="IPR019519">
    <property type="entry name" value="Elp5"/>
</dbReference>
<protein>
    <recommendedName>
        <fullName evidence="5">Elongator complex protein 5</fullName>
    </recommendedName>
</protein>
<comment type="caution">
    <text evidence="10">The sequence shown here is derived from an EMBL/GenBank/DDBJ whole genome shotgun (WGS) entry which is preliminary data.</text>
</comment>
<evidence type="ECO:0000313" key="10">
    <source>
        <dbReference type="EMBL" id="KAK6361975.1"/>
    </source>
</evidence>
<dbReference type="GO" id="GO:0005634">
    <property type="term" value="C:nucleus"/>
    <property type="evidence" value="ECO:0007669"/>
    <property type="project" value="UniProtKB-SubCell"/>
</dbReference>
<sequence length="371" mass="40611">MSMAPPQANAKTVQYRRTHNLLLGTRLISQRGTPSPFTLILDSLEQSSTPLIEEYISRAKSLRVGVTYVSFTTLRPPKDVNKVIKARGKSLDALQKELITATTTTTSSAGGQQQQPDPSKVQNMIIIDSTNHLISLSSAGEAGSKTNMSLSFFLSSILAPSVTVIAAYHTDVPRISQSHTGVNAYTPDPLDLLKYLCTTLVTVYSPGHIFAQKRALDKSLPPPNFGLEEGTEGSLASLGSNTGWCETCGTNEKSRGLIYELEHRRMSGRAMSEWFFLLCHAPSKKSKERLILLEDHPAYNPTIELPTSKNEGAVEDSDLTFSLGLTAKQKSDREGVVLPYFDAQSEEGGTGGRILYVPGREDDWDDEEDEI</sequence>
<dbReference type="GO" id="GO:0002098">
    <property type="term" value="P:tRNA wobble uridine modification"/>
    <property type="evidence" value="ECO:0007669"/>
    <property type="project" value="InterPro"/>
</dbReference>
<dbReference type="PANTHER" id="PTHR15641">
    <property type="entry name" value="ELONGATOR COMPLEX PROTEIN 5"/>
    <property type="match status" value="1"/>
</dbReference>
<keyword evidence="11" id="KW-1185">Reference proteome</keyword>
<keyword evidence="6" id="KW-0963">Cytoplasm</keyword>
<dbReference type="AlphaFoldDB" id="A0AAV9VJ32"/>
<dbReference type="Gene3D" id="3.40.50.300">
    <property type="entry name" value="P-loop containing nucleotide triphosphate hydrolases"/>
    <property type="match status" value="1"/>
</dbReference>